<dbReference type="Gene3D" id="2.60.120.260">
    <property type="entry name" value="Galactose-binding domain-like"/>
    <property type="match status" value="1"/>
</dbReference>
<dbReference type="Proteomes" id="UP000282674">
    <property type="component" value="Unassembled WGS sequence"/>
</dbReference>
<proteinExistence type="predicted"/>
<sequence>MAPVTPTARLPRAAGRVPRGARLHRRLLRGLPEARYPVGFEGGIDVPAADGVPLKTDHYVPLGEGDFPTLLVSSPYTRGFPWAAVFGVAFAEQGFHVVLQSRRGTGGSGGTFHPWQDEADDGHATVTWLRGQDWFTGALGTIGASAQSHASAALAQDPPPELRAAVALVPLHDPHAFFFTGGVLNLENALVASTALSHEGRMTPAHLADLARISRRLRRGLRADEITGPPVLRHAVAHPDPAGAHWTGAKVTPRVPTCVISGWQDVTLDQAVREYETLRGAGTPTRLVVGPWTHTTALGQGLPEAFDAAVTWFRAHLTGEAQEPGAPLRLNVSGEWRDFDTWPGVPDMPTWEHGPELPATLRYEPDAAPPSIGGALLSHRAGVKRDDRYAAHQDVLLFETAVLDEPLEIVGVMDVRLRLSGHGDLFVRLSDVDAGGRSHNVADGVARTAGGETSVRLGAVGHRFAAGHRLRLLVSGPPSPRYAKGGAATFTVAAPPEPRGAR</sequence>
<evidence type="ECO:0000313" key="4">
    <source>
        <dbReference type="Proteomes" id="UP000282674"/>
    </source>
</evidence>
<feature type="domain" description="Xaa-Pro dipeptidyl-peptidase C-terminal" evidence="2">
    <location>
        <begin position="310"/>
        <end position="499"/>
    </location>
</feature>
<dbReference type="Gene3D" id="3.40.50.1820">
    <property type="entry name" value="alpha/beta hydrolase"/>
    <property type="match status" value="1"/>
</dbReference>
<evidence type="ECO:0000313" key="3">
    <source>
        <dbReference type="EMBL" id="RMI41250.1"/>
    </source>
</evidence>
<dbReference type="InterPro" id="IPR008979">
    <property type="entry name" value="Galactose-bd-like_sf"/>
</dbReference>
<dbReference type="Gene3D" id="1.10.3020.10">
    <property type="entry name" value="alpha-amino acid ester hydrolase ( Helical cap domain)"/>
    <property type="match status" value="1"/>
</dbReference>
<dbReference type="SUPFAM" id="SSF49785">
    <property type="entry name" value="Galactose-binding domain-like"/>
    <property type="match status" value="1"/>
</dbReference>
<dbReference type="GO" id="GO:0008239">
    <property type="term" value="F:dipeptidyl-peptidase activity"/>
    <property type="evidence" value="ECO:0007669"/>
    <property type="project" value="InterPro"/>
</dbReference>
<dbReference type="NCBIfam" id="TIGR00976">
    <property type="entry name" value="CocE_NonD"/>
    <property type="match status" value="1"/>
</dbReference>
<dbReference type="SMART" id="SM00939">
    <property type="entry name" value="PepX_C"/>
    <property type="match status" value="1"/>
</dbReference>
<evidence type="ECO:0000259" key="2">
    <source>
        <dbReference type="SMART" id="SM00939"/>
    </source>
</evidence>
<dbReference type="InterPro" id="IPR005674">
    <property type="entry name" value="CocE/Ser_esterase"/>
</dbReference>
<dbReference type="InterPro" id="IPR029058">
    <property type="entry name" value="AB_hydrolase_fold"/>
</dbReference>
<comment type="caution">
    <text evidence="3">The sequence shown here is derived from an EMBL/GenBank/DDBJ whole genome shotgun (WGS) entry which is preliminary data.</text>
</comment>
<gene>
    <name evidence="3" type="ORF">EBO15_23470</name>
</gene>
<evidence type="ECO:0000256" key="1">
    <source>
        <dbReference type="ARBA" id="ARBA00022801"/>
    </source>
</evidence>
<dbReference type="OrthoDB" id="5240615at2"/>
<dbReference type="Pfam" id="PF02129">
    <property type="entry name" value="Peptidase_S15"/>
    <property type="match status" value="1"/>
</dbReference>
<dbReference type="InterPro" id="IPR013736">
    <property type="entry name" value="Xaa-Pro_dipept_C"/>
</dbReference>
<accession>A0A3M2LWG3</accession>
<organism evidence="3 4">
    <name type="scientific">Actinomadura harenae</name>
    <dbReference type="NCBI Taxonomy" id="2483351"/>
    <lineage>
        <taxon>Bacteria</taxon>
        <taxon>Bacillati</taxon>
        <taxon>Actinomycetota</taxon>
        <taxon>Actinomycetes</taxon>
        <taxon>Streptosporangiales</taxon>
        <taxon>Thermomonosporaceae</taxon>
        <taxon>Actinomadura</taxon>
    </lineage>
</organism>
<dbReference type="SUPFAM" id="SSF53474">
    <property type="entry name" value="alpha/beta-Hydrolases"/>
    <property type="match status" value="1"/>
</dbReference>
<dbReference type="RefSeq" id="WP_122196591.1">
    <property type="nucleotide sequence ID" value="NZ_JBHSKC010000006.1"/>
</dbReference>
<keyword evidence="4" id="KW-1185">Reference proteome</keyword>
<dbReference type="AlphaFoldDB" id="A0A3M2LWG3"/>
<dbReference type="Pfam" id="PF08530">
    <property type="entry name" value="PepX_C"/>
    <property type="match status" value="1"/>
</dbReference>
<reference evidence="3 4" key="1">
    <citation type="submission" date="2018-10" db="EMBL/GenBank/DDBJ databases">
        <title>Isolation from soil.</title>
        <authorList>
            <person name="Hu J."/>
        </authorList>
    </citation>
    <scope>NUCLEOTIDE SEQUENCE [LARGE SCALE GENOMIC DNA]</scope>
    <source>
        <strain evidence="3 4">NEAU-Ht49</strain>
    </source>
</reference>
<keyword evidence="1 3" id="KW-0378">Hydrolase</keyword>
<name>A0A3M2LWG3_9ACTN</name>
<dbReference type="InterPro" id="IPR000383">
    <property type="entry name" value="Xaa-Pro-like_dom"/>
</dbReference>
<dbReference type="EMBL" id="RFFG01000044">
    <property type="protein sequence ID" value="RMI41250.1"/>
    <property type="molecule type" value="Genomic_DNA"/>
</dbReference>
<protein>
    <submittedName>
        <fullName evidence="3">CocE/NonD family hydrolase</fullName>
    </submittedName>
</protein>